<evidence type="ECO:0000259" key="6">
    <source>
        <dbReference type="Pfam" id="PF00590"/>
    </source>
</evidence>
<reference evidence="8" key="1">
    <citation type="journal article" date="2021" name="Proc. Natl. Acad. Sci. U.S.A.">
        <title>Three genomes in the algal genus Volvox reveal the fate of a haploid sex-determining region after a transition to homothallism.</title>
        <authorList>
            <person name="Yamamoto K."/>
            <person name="Hamaji T."/>
            <person name="Kawai-Toyooka H."/>
            <person name="Matsuzaki R."/>
            <person name="Takahashi F."/>
            <person name="Nishimura Y."/>
            <person name="Kawachi M."/>
            <person name="Noguchi H."/>
            <person name="Minakuchi Y."/>
            <person name="Umen J.G."/>
            <person name="Toyoda A."/>
            <person name="Nozaki H."/>
        </authorList>
    </citation>
    <scope>NUCLEOTIDE SEQUENCE</scope>
    <source>
        <strain evidence="8">NIES-3785</strain>
        <strain evidence="7">NIES-3786</strain>
    </source>
</reference>
<dbReference type="Gene3D" id="3.30.950.10">
    <property type="entry name" value="Methyltransferase, Cobalt-precorrin-4 Transmethylase, Domain 2"/>
    <property type="match status" value="1"/>
</dbReference>
<dbReference type="CDD" id="cd11642">
    <property type="entry name" value="SUMT"/>
    <property type="match status" value="1"/>
</dbReference>
<protein>
    <recommendedName>
        <fullName evidence="1">uroporphyrinogen-III C-methyltransferase</fullName>
        <ecNumber evidence="1">2.1.1.107</ecNumber>
    </recommendedName>
</protein>
<dbReference type="OrthoDB" id="508204at2759"/>
<dbReference type="InterPro" id="IPR014777">
    <property type="entry name" value="4pyrrole_Mease_sub1"/>
</dbReference>
<keyword evidence="10" id="KW-1185">Reference proteome</keyword>
<dbReference type="SUPFAM" id="SSF53790">
    <property type="entry name" value="Tetrapyrrole methylase"/>
    <property type="match status" value="1"/>
</dbReference>
<dbReference type="PANTHER" id="PTHR45790">
    <property type="entry name" value="SIROHEME SYNTHASE-RELATED"/>
    <property type="match status" value="1"/>
</dbReference>
<gene>
    <name evidence="7" type="ORF">Vretifemale_1721</name>
    <name evidence="8" type="ORF">Vretimale_17839</name>
</gene>
<keyword evidence="3" id="KW-0808">Transferase</keyword>
<dbReference type="EMBL" id="BNCQ01000061">
    <property type="protein sequence ID" value="GIM15080.1"/>
    <property type="molecule type" value="Genomic_DNA"/>
</dbReference>
<dbReference type="PROSITE" id="PS00839">
    <property type="entry name" value="SUMT_1"/>
    <property type="match status" value="1"/>
</dbReference>
<keyword evidence="5" id="KW-0627">Porphyrin biosynthesis</keyword>
<dbReference type="Gene3D" id="3.40.1010.10">
    <property type="entry name" value="Cobalt-precorrin-4 Transmethylase, Domain 1"/>
    <property type="match status" value="1"/>
</dbReference>
<dbReference type="InterPro" id="IPR050161">
    <property type="entry name" value="Siro_Cobalamin_biosynth"/>
</dbReference>
<dbReference type="EC" id="2.1.1.107" evidence="1"/>
<dbReference type="InterPro" id="IPR003043">
    <property type="entry name" value="Uropor_MeTrfase_CS"/>
</dbReference>
<dbReference type="Proteomes" id="UP000747110">
    <property type="component" value="Unassembled WGS sequence"/>
</dbReference>
<evidence type="ECO:0000256" key="3">
    <source>
        <dbReference type="ARBA" id="ARBA00022679"/>
    </source>
</evidence>
<feature type="domain" description="Tetrapyrrole methylase" evidence="6">
    <location>
        <begin position="52"/>
        <end position="256"/>
    </location>
</feature>
<dbReference type="Proteomes" id="UP000722791">
    <property type="component" value="Unassembled WGS sequence"/>
</dbReference>
<evidence type="ECO:0000256" key="2">
    <source>
        <dbReference type="ARBA" id="ARBA00022603"/>
    </source>
</evidence>
<dbReference type="Pfam" id="PF00590">
    <property type="entry name" value="TP_methylase"/>
    <property type="match status" value="1"/>
</dbReference>
<dbReference type="EMBL" id="BNCP01000002">
    <property type="protein sequence ID" value="GIL71083.1"/>
    <property type="molecule type" value="Genomic_DNA"/>
</dbReference>
<evidence type="ECO:0000256" key="1">
    <source>
        <dbReference type="ARBA" id="ARBA00012162"/>
    </source>
</evidence>
<dbReference type="NCBIfam" id="NF004790">
    <property type="entry name" value="PRK06136.1"/>
    <property type="match status" value="1"/>
</dbReference>
<evidence type="ECO:0000313" key="7">
    <source>
        <dbReference type="EMBL" id="GIL71083.1"/>
    </source>
</evidence>
<proteinExistence type="predicted"/>
<keyword evidence="2" id="KW-0489">Methyltransferase</keyword>
<evidence type="ECO:0000313" key="10">
    <source>
        <dbReference type="Proteomes" id="UP000747110"/>
    </source>
</evidence>
<organism evidence="8 9">
    <name type="scientific">Volvox reticuliferus</name>
    <dbReference type="NCBI Taxonomy" id="1737510"/>
    <lineage>
        <taxon>Eukaryota</taxon>
        <taxon>Viridiplantae</taxon>
        <taxon>Chlorophyta</taxon>
        <taxon>core chlorophytes</taxon>
        <taxon>Chlorophyceae</taxon>
        <taxon>CS clade</taxon>
        <taxon>Chlamydomonadales</taxon>
        <taxon>Volvocaceae</taxon>
        <taxon>Volvox</taxon>
    </lineage>
</organism>
<evidence type="ECO:0000256" key="4">
    <source>
        <dbReference type="ARBA" id="ARBA00022691"/>
    </source>
</evidence>
<name>A0A8J4GXI6_9CHLO</name>
<dbReference type="InterPro" id="IPR014776">
    <property type="entry name" value="4pyrrole_Mease_sub2"/>
</dbReference>
<dbReference type="GO" id="GO:0019354">
    <property type="term" value="P:siroheme biosynthetic process"/>
    <property type="evidence" value="ECO:0007669"/>
    <property type="project" value="InterPro"/>
</dbReference>
<comment type="caution">
    <text evidence="8">The sequence shown here is derived from an EMBL/GenBank/DDBJ whole genome shotgun (WGS) entry which is preliminary data.</text>
</comment>
<dbReference type="FunFam" id="3.40.1010.10:FF:000001">
    <property type="entry name" value="Siroheme synthase"/>
    <property type="match status" value="1"/>
</dbReference>
<evidence type="ECO:0000313" key="9">
    <source>
        <dbReference type="Proteomes" id="UP000722791"/>
    </source>
</evidence>
<dbReference type="InterPro" id="IPR006366">
    <property type="entry name" value="CobA/CysG_C"/>
</dbReference>
<evidence type="ECO:0000313" key="8">
    <source>
        <dbReference type="EMBL" id="GIM15080.1"/>
    </source>
</evidence>
<dbReference type="AlphaFoldDB" id="A0A8J4GXI6"/>
<dbReference type="NCBIfam" id="TIGR01469">
    <property type="entry name" value="cobA_cysG_Cterm"/>
    <property type="match status" value="1"/>
</dbReference>
<evidence type="ECO:0000256" key="5">
    <source>
        <dbReference type="ARBA" id="ARBA00023244"/>
    </source>
</evidence>
<dbReference type="GO" id="GO:0032259">
    <property type="term" value="P:methylation"/>
    <property type="evidence" value="ECO:0007669"/>
    <property type="project" value="UniProtKB-KW"/>
</dbReference>
<keyword evidence="4" id="KW-0949">S-adenosyl-L-methionine</keyword>
<dbReference type="InterPro" id="IPR035996">
    <property type="entry name" value="4pyrrol_Methylase_sf"/>
</dbReference>
<dbReference type="InterPro" id="IPR000878">
    <property type="entry name" value="4pyrrol_Mease"/>
</dbReference>
<sequence>MWAQRFCGQGFGKSARTVLAANSSTRRSRRITAGALHASASVTASDPPKLGKCWLVGAGPGPADYLTMKAVRLLQTADVVVYDDLGSQEALGFAPPAAELVYVGKRGGRESIKQPQIDELLVARCAEGRNVVRLKGGCPSVFSRLASEMAALQVAGIPYELVPGVSSALAAPLFAGFPLTHVTLSPSFTVLSGHDPDSVDWGALAGLPTLVLLMGGRRLGDIATRLRDTGWPAGTPVVVIRAAGLPEQQVWYSRLDMIETDTANVESLSPCVVVIGRVAERTDG</sequence>
<accession>A0A8J4GXI6</accession>
<dbReference type="PANTHER" id="PTHR45790:SF3">
    <property type="entry name" value="S-ADENOSYL-L-METHIONINE-DEPENDENT UROPORPHYRINOGEN III METHYLTRANSFERASE, CHLOROPLASTIC"/>
    <property type="match status" value="1"/>
</dbReference>
<dbReference type="GO" id="GO:0004851">
    <property type="term" value="F:uroporphyrin-III C-methyltransferase activity"/>
    <property type="evidence" value="ECO:0007669"/>
    <property type="project" value="UniProtKB-EC"/>
</dbReference>